<dbReference type="CDD" id="cd03443">
    <property type="entry name" value="PaaI_thioesterase"/>
    <property type="match status" value="1"/>
</dbReference>
<dbReference type="EMBL" id="JAHSPG010000012">
    <property type="protein sequence ID" value="MBV4358477.1"/>
    <property type="molecule type" value="Genomic_DNA"/>
</dbReference>
<dbReference type="GO" id="GO:0005829">
    <property type="term" value="C:cytosol"/>
    <property type="evidence" value="ECO:0007669"/>
    <property type="project" value="TreeGrafter"/>
</dbReference>
<dbReference type="PANTHER" id="PTHR43240">
    <property type="entry name" value="1,4-DIHYDROXY-2-NAPHTHOYL-COA THIOESTERASE 1"/>
    <property type="match status" value="1"/>
</dbReference>
<evidence type="ECO:0000313" key="3">
    <source>
        <dbReference type="EMBL" id="MBV4358477.1"/>
    </source>
</evidence>
<dbReference type="PANTHER" id="PTHR43240:SF5">
    <property type="entry name" value="1,4-DIHYDROXY-2-NAPHTHOYL-COA THIOESTERASE 1"/>
    <property type="match status" value="1"/>
</dbReference>
<accession>A0A9E2SBV7</accession>
<evidence type="ECO:0000313" key="4">
    <source>
        <dbReference type="Proteomes" id="UP000812270"/>
    </source>
</evidence>
<comment type="caution">
    <text evidence="3">The sequence shown here is derived from an EMBL/GenBank/DDBJ whole genome shotgun (WGS) entry which is preliminary data.</text>
</comment>
<evidence type="ECO:0000259" key="2">
    <source>
        <dbReference type="Pfam" id="PF03061"/>
    </source>
</evidence>
<keyword evidence="4" id="KW-1185">Reference proteome</keyword>
<gene>
    <name evidence="3" type="ORF">KTO63_15035</name>
</gene>
<reference evidence="3" key="1">
    <citation type="submission" date="2021-06" db="EMBL/GenBank/DDBJ databases">
        <authorList>
            <person name="Huq M.A."/>
        </authorList>
    </citation>
    <scope>NUCLEOTIDE SEQUENCE</scope>
    <source>
        <strain evidence="3">MAH-26</strain>
    </source>
</reference>
<dbReference type="Pfam" id="PF03061">
    <property type="entry name" value="4HBT"/>
    <property type="match status" value="1"/>
</dbReference>
<protein>
    <submittedName>
        <fullName evidence="3">Hotdog fold thioesterase</fullName>
    </submittedName>
</protein>
<comment type="similarity">
    <text evidence="1">Belongs to the thioesterase PaaI family.</text>
</comment>
<dbReference type="GO" id="GO:0061522">
    <property type="term" value="F:1,4-dihydroxy-2-naphthoyl-CoA thioesterase activity"/>
    <property type="evidence" value="ECO:0007669"/>
    <property type="project" value="TreeGrafter"/>
</dbReference>
<name>A0A9E2SBV7_9BACT</name>
<evidence type="ECO:0000256" key="1">
    <source>
        <dbReference type="ARBA" id="ARBA00008324"/>
    </source>
</evidence>
<dbReference type="RefSeq" id="WP_217792168.1">
    <property type="nucleotide sequence ID" value="NZ_JAHSPG010000012.1"/>
</dbReference>
<proteinExistence type="inferred from homology"/>
<dbReference type="InterPro" id="IPR003736">
    <property type="entry name" value="PAAI_dom"/>
</dbReference>
<dbReference type="Proteomes" id="UP000812270">
    <property type="component" value="Unassembled WGS sequence"/>
</dbReference>
<feature type="domain" description="Thioesterase" evidence="2">
    <location>
        <begin position="52"/>
        <end position="130"/>
    </location>
</feature>
<sequence>MIWNPNKGLTLEYLHTLSKGTMAEHLGIEWVKIGDDHLIARMPVDHRTKQPFGLLHGGASVALAETLGSVAAALVIDHNISFPVGLEINANHIRSATGGYVYGTARPFHTGNTTQVWEIKITDEEDRLVCVSRITVAILKRKESDK</sequence>
<dbReference type="InterPro" id="IPR006683">
    <property type="entry name" value="Thioestr_dom"/>
</dbReference>
<dbReference type="AlphaFoldDB" id="A0A9E2SBV7"/>
<organism evidence="3 4">
    <name type="scientific">Pinibacter aurantiacus</name>
    <dbReference type="NCBI Taxonomy" id="2851599"/>
    <lineage>
        <taxon>Bacteria</taxon>
        <taxon>Pseudomonadati</taxon>
        <taxon>Bacteroidota</taxon>
        <taxon>Chitinophagia</taxon>
        <taxon>Chitinophagales</taxon>
        <taxon>Chitinophagaceae</taxon>
        <taxon>Pinibacter</taxon>
    </lineage>
</organism>
<dbReference type="NCBIfam" id="TIGR00369">
    <property type="entry name" value="unchar_dom_1"/>
    <property type="match status" value="1"/>
</dbReference>